<dbReference type="Proteomes" id="UP000250235">
    <property type="component" value="Unassembled WGS sequence"/>
</dbReference>
<keyword evidence="2" id="KW-1185">Reference proteome</keyword>
<name>A0A2Z7CH05_9LAMI</name>
<evidence type="ECO:0000313" key="2">
    <source>
        <dbReference type="Proteomes" id="UP000250235"/>
    </source>
</evidence>
<organism evidence="1 2">
    <name type="scientific">Dorcoceras hygrometricum</name>
    <dbReference type="NCBI Taxonomy" id="472368"/>
    <lineage>
        <taxon>Eukaryota</taxon>
        <taxon>Viridiplantae</taxon>
        <taxon>Streptophyta</taxon>
        <taxon>Embryophyta</taxon>
        <taxon>Tracheophyta</taxon>
        <taxon>Spermatophyta</taxon>
        <taxon>Magnoliopsida</taxon>
        <taxon>eudicotyledons</taxon>
        <taxon>Gunneridae</taxon>
        <taxon>Pentapetalae</taxon>
        <taxon>asterids</taxon>
        <taxon>lamiids</taxon>
        <taxon>Lamiales</taxon>
        <taxon>Gesneriaceae</taxon>
        <taxon>Didymocarpoideae</taxon>
        <taxon>Trichosporeae</taxon>
        <taxon>Loxocarpinae</taxon>
        <taxon>Dorcoceras</taxon>
    </lineage>
</organism>
<sequence length="140" mass="15427">MVTTKRSSRFYGWAMKDRIARQCINWQIISVSLYPHGVSTGEIIGTTHQSVSHNVASNQVINQSVNQAQDATSFLRASSTMAEYFQELKSISSKLTNEQPDQISQESSNEQQLCASSSIRSIATNKVAIEKGTLKEPSAT</sequence>
<dbReference type="EMBL" id="KQ995750">
    <property type="protein sequence ID" value="KZV45923.1"/>
    <property type="molecule type" value="Genomic_DNA"/>
</dbReference>
<accession>A0A2Z7CH05</accession>
<proteinExistence type="predicted"/>
<dbReference type="AlphaFoldDB" id="A0A2Z7CH05"/>
<reference evidence="1 2" key="1">
    <citation type="journal article" date="2015" name="Proc. Natl. Acad. Sci. U.S.A.">
        <title>The resurrection genome of Boea hygrometrica: A blueprint for survival of dehydration.</title>
        <authorList>
            <person name="Xiao L."/>
            <person name="Yang G."/>
            <person name="Zhang L."/>
            <person name="Yang X."/>
            <person name="Zhao S."/>
            <person name="Ji Z."/>
            <person name="Zhou Q."/>
            <person name="Hu M."/>
            <person name="Wang Y."/>
            <person name="Chen M."/>
            <person name="Xu Y."/>
            <person name="Jin H."/>
            <person name="Xiao X."/>
            <person name="Hu G."/>
            <person name="Bao F."/>
            <person name="Hu Y."/>
            <person name="Wan P."/>
            <person name="Li L."/>
            <person name="Deng X."/>
            <person name="Kuang T."/>
            <person name="Xiang C."/>
            <person name="Zhu J.K."/>
            <person name="Oliver M.J."/>
            <person name="He Y."/>
        </authorList>
    </citation>
    <scope>NUCLEOTIDE SEQUENCE [LARGE SCALE GENOMIC DNA]</scope>
    <source>
        <strain evidence="2">cv. XS01</strain>
    </source>
</reference>
<gene>
    <name evidence="1" type="ORF">F511_20519</name>
</gene>
<evidence type="ECO:0000313" key="1">
    <source>
        <dbReference type="EMBL" id="KZV45923.1"/>
    </source>
</evidence>
<protein>
    <submittedName>
        <fullName evidence="1">Uncharacterized protein</fullName>
    </submittedName>
</protein>